<evidence type="ECO:0000256" key="6">
    <source>
        <dbReference type="ARBA" id="ARBA00022989"/>
    </source>
</evidence>
<dbReference type="InterPro" id="IPR006644">
    <property type="entry name" value="Cadg"/>
</dbReference>
<proteinExistence type="predicted"/>
<dbReference type="InterPro" id="IPR015919">
    <property type="entry name" value="Cadherin-like_sf"/>
</dbReference>
<dbReference type="InterPro" id="IPR018511">
    <property type="entry name" value="Hemolysin-typ_Ca-bd_CS"/>
</dbReference>
<evidence type="ECO:0000256" key="3">
    <source>
        <dbReference type="ARBA" id="ARBA00022737"/>
    </source>
</evidence>
<dbReference type="SUPFAM" id="SSF49313">
    <property type="entry name" value="Cadherin-like"/>
    <property type="match status" value="1"/>
</dbReference>
<evidence type="ECO:0000256" key="1">
    <source>
        <dbReference type="ARBA" id="ARBA00004370"/>
    </source>
</evidence>
<sequence>PVAEADKTLSMDEDATNTALEIATPTDADGNSLTITVTAVPSGGTLAMADGTAVTTSSTLTITQLTGLVFTPDTNLNDDTTSFGAFTYSVSDGSLTDSSTVTISVTPVNDAPELVGIMEFAVDENTTAVATITATDVDGDTLTYSVSGGDDQALFTIDASTGALSFITAPDYENPGDSDQDNIYLVQVTVSDGNGGSTSQSYVITVNKILEGTAESDTLFGGSDNDTIYGYEDSDTLEGGAGSDTLYGGADNDTLKGGTGNDILDGGTGRDILTGGDGNDTFVIRAGDGSSSYIFPQTNFIHDFENGVDLIGLDNGLTFAELTIEQGTAGSFQVAGYNFHYDYTSHTLVRITATGEYLVMIANTNASDITATNFIPVDINDAPKIQANTNFAIDENTTAVANIMATDNDGDTLTYSIDGGDDYALFAIDASTGALSFKNAPDYENPGDSDQDNYYLVQVTVSDGFGGRATEMCVIRVRDTLESGRSLESGGSEREQFDQIDKTNEDYTHGITSEHNPLVPSDTRASVEGIVLPEIAAPLAVSPPLLSTENVLNLLTELIDPTPSVAIDYQNTLLVDGDDPIGLVQQPLEHSMVTVDLVADLLILNDYDATLNDTVLFWSSELG</sequence>
<dbReference type="GO" id="GO:0016020">
    <property type="term" value="C:membrane"/>
    <property type="evidence" value="ECO:0007669"/>
    <property type="project" value="UniProtKB-SubCell"/>
</dbReference>
<keyword evidence="3" id="KW-0677">Repeat</keyword>
<dbReference type="SMART" id="SM00112">
    <property type="entry name" value="CA"/>
    <property type="match status" value="3"/>
</dbReference>
<dbReference type="InterPro" id="IPR001343">
    <property type="entry name" value="Hemolysn_Ca-bd"/>
</dbReference>
<organism evidence="9">
    <name type="scientific">marine metagenome</name>
    <dbReference type="NCBI Taxonomy" id="408172"/>
    <lineage>
        <taxon>unclassified sequences</taxon>
        <taxon>metagenomes</taxon>
        <taxon>ecological metagenomes</taxon>
    </lineage>
</organism>
<dbReference type="Pfam" id="PF17963">
    <property type="entry name" value="Big_9"/>
    <property type="match status" value="1"/>
</dbReference>
<dbReference type="InterPro" id="IPR011049">
    <property type="entry name" value="Serralysin-like_metalloprot_C"/>
</dbReference>
<name>A0A382A4R6_9ZZZZ</name>
<keyword evidence="2" id="KW-0812">Transmembrane</keyword>
<dbReference type="Pfam" id="PF00353">
    <property type="entry name" value="HemolysinCabind"/>
    <property type="match status" value="2"/>
</dbReference>
<comment type="subcellular location">
    <subcellularLocation>
        <location evidence="1">Membrane</location>
    </subcellularLocation>
</comment>
<protein>
    <recommendedName>
        <fullName evidence="8">Cadherin domain-containing protein</fullName>
    </recommendedName>
</protein>
<dbReference type="PANTHER" id="PTHR24025">
    <property type="entry name" value="DESMOGLEIN FAMILY MEMBER"/>
    <property type="match status" value="1"/>
</dbReference>
<evidence type="ECO:0000256" key="2">
    <source>
        <dbReference type="ARBA" id="ARBA00022692"/>
    </source>
</evidence>
<dbReference type="PRINTS" id="PR00313">
    <property type="entry name" value="CABNDNGRPT"/>
</dbReference>
<evidence type="ECO:0000313" key="9">
    <source>
        <dbReference type="EMBL" id="SVA96394.1"/>
    </source>
</evidence>
<dbReference type="CDD" id="cd11304">
    <property type="entry name" value="Cadherin_repeat"/>
    <property type="match status" value="2"/>
</dbReference>
<dbReference type="Pfam" id="PF17803">
    <property type="entry name" value="Cadherin_4"/>
    <property type="match status" value="1"/>
</dbReference>
<accession>A0A382A4R6</accession>
<evidence type="ECO:0000256" key="7">
    <source>
        <dbReference type="ARBA" id="ARBA00023136"/>
    </source>
</evidence>
<keyword evidence="5" id="KW-0130">Cell adhesion</keyword>
<keyword evidence="7" id="KW-0472">Membrane</keyword>
<dbReference type="PANTHER" id="PTHR24025:SF31">
    <property type="entry name" value="NEURAL-CADHERIN"/>
    <property type="match status" value="1"/>
</dbReference>
<evidence type="ECO:0000259" key="8">
    <source>
        <dbReference type="PROSITE" id="PS50268"/>
    </source>
</evidence>
<dbReference type="InterPro" id="IPR050971">
    <property type="entry name" value="Cadherin-domain_protein"/>
</dbReference>
<dbReference type="GO" id="GO:0007156">
    <property type="term" value="P:homophilic cell adhesion via plasma membrane adhesion molecules"/>
    <property type="evidence" value="ECO:0007669"/>
    <property type="project" value="InterPro"/>
</dbReference>
<dbReference type="Gene3D" id="2.60.40.60">
    <property type="entry name" value="Cadherins"/>
    <property type="match status" value="2"/>
</dbReference>
<evidence type="ECO:0000256" key="4">
    <source>
        <dbReference type="ARBA" id="ARBA00022837"/>
    </source>
</evidence>
<dbReference type="GO" id="GO:0005509">
    <property type="term" value="F:calcium ion binding"/>
    <property type="evidence" value="ECO:0007669"/>
    <property type="project" value="InterPro"/>
</dbReference>
<dbReference type="InterPro" id="IPR002126">
    <property type="entry name" value="Cadherin-like_dom"/>
</dbReference>
<keyword evidence="4" id="KW-0106">Calcium</keyword>
<dbReference type="AlphaFoldDB" id="A0A382A4R6"/>
<dbReference type="PROSITE" id="PS50268">
    <property type="entry name" value="CADHERIN_2"/>
    <property type="match status" value="2"/>
</dbReference>
<gene>
    <name evidence="9" type="ORF">METZ01_LOCUS149248</name>
</gene>
<dbReference type="InterPro" id="IPR040853">
    <property type="entry name" value="RapA2_cadherin-like"/>
</dbReference>
<dbReference type="GO" id="GO:0005911">
    <property type="term" value="C:cell-cell junction"/>
    <property type="evidence" value="ECO:0007669"/>
    <property type="project" value="TreeGrafter"/>
</dbReference>
<evidence type="ECO:0000256" key="5">
    <source>
        <dbReference type="ARBA" id="ARBA00022889"/>
    </source>
</evidence>
<feature type="domain" description="Cadherin" evidence="8">
    <location>
        <begin position="114"/>
        <end position="220"/>
    </location>
</feature>
<dbReference type="PROSITE" id="PS00330">
    <property type="entry name" value="HEMOLYSIN_CALCIUM"/>
    <property type="match status" value="2"/>
</dbReference>
<dbReference type="SUPFAM" id="SSF51120">
    <property type="entry name" value="beta-Roll"/>
    <property type="match status" value="1"/>
</dbReference>
<keyword evidence="6" id="KW-1133">Transmembrane helix</keyword>
<dbReference type="SMART" id="SM00736">
    <property type="entry name" value="CADG"/>
    <property type="match status" value="1"/>
</dbReference>
<feature type="domain" description="Cadherin" evidence="8">
    <location>
        <begin position="385"/>
        <end position="497"/>
    </location>
</feature>
<feature type="non-terminal residue" evidence="9">
    <location>
        <position position="1"/>
    </location>
</feature>
<reference evidence="9" key="1">
    <citation type="submission" date="2018-05" db="EMBL/GenBank/DDBJ databases">
        <authorList>
            <person name="Lanie J.A."/>
            <person name="Ng W.-L."/>
            <person name="Kazmierczak K.M."/>
            <person name="Andrzejewski T.M."/>
            <person name="Davidsen T.M."/>
            <person name="Wayne K.J."/>
            <person name="Tettelin H."/>
            <person name="Glass J.I."/>
            <person name="Rusch D."/>
            <person name="Podicherti R."/>
            <person name="Tsui H.-C.T."/>
            <person name="Winkler M.E."/>
        </authorList>
    </citation>
    <scope>NUCLEOTIDE SEQUENCE</scope>
</reference>
<dbReference type="Gene3D" id="2.150.10.10">
    <property type="entry name" value="Serralysin-like metalloprotease, C-terminal"/>
    <property type="match status" value="1"/>
</dbReference>
<dbReference type="EMBL" id="UINC01023869">
    <property type="protein sequence ID" value="SVA96394.1"/>
    <property type="molecule type" value="Genomic_DNA"/>
</dbReference>